<sequence>MIKVLTMVVLLLVAFLTLAGAEENQGLQECMQQTQRHMPELQHCPQFLSGMFSVQGLQHFVECCLGLRSIEEPSCRCWAVEEAVTQQQPEEGGQGTMMQRARYLPQMCGLIGSPC</sequence>
<evidence type="ECO:0000313" key="1">
    <source>
        <dbReference type="EMBL" id="KAI5659063.1"/>
    </source>
</evidence>
<proteinExistence type="predicted"/>
<accession>A0ACC0AI02</accession>
<comment type="caution">
    <text evidence="1">The sequence shown here is derived from an EMBL/GenBank/DDBJ whole genome shotgun (WGS) entry which is preliminary data.</text>
</comment>
<gene>
    <name evidence="1" type="ORF">M9H77_27856</name>
</gene>
<evidence type="ECO:0000313" key="2">
    <source>
        <dbReference type="Proteomes" id="UP001060085"/>
    </source>
</evidence>
<organism evidence="1 2">
    <name type="scientific">Catharanthus roseus</name>
    <name type="common">Madagascar periwinkle</name>
    <name type="synonym">Vinca rosea</name>
    <dbReference type="NCBI Taxonomy" id="4058"/>
    <lineage>
        <taxon>Eukaryota</taxon>
        <taxon>Viridiplantae</taxon>
        <taxon>Streptophyta</taxon>
        <taxon>Embryophyta</taxon>
        <taxon>Tracheophyta</taxon>
        <taxon>Spermatophyta</taxon>
        <taxon>Magnoliopsida</taxon>
        <taxon>eudicotyledons</taxon>
        <taxon>Gunneridae</taxon>
        <taxon>Pentapetalae</taxon>
        <taxon>asterids</taxon>
        <taxon>lamiids</taxon>
        <taxon>Gentianales</taxon>
        <taxon>Apocynaceae</taxon>
        <taxon>Rauvolfioideae</taxon>
        <taxon>Vinceae</taxon>
        <taxon>Catharanthinae</taxon>
        <taxon>Catharanthus</taxon>
    </lineage>
</organism>
<reference evidence="2" key="1">
    <citation type="journal article" date="2023" name="Nat. Plants">
        <title>Single-cell RNA sequencing provides a high-resolution roadmap for understanding the multicellular compartmentation of specialized metabolism.</title>
        <authorList>
            <person name="Sun S."/>
            <person name="Shen X."/>
            <person name="Li Y."/>
            <person name="Li Y."/>
            <person name="Wang S."/>
            <person name="Li R."/>
            <person name="Zhang H."/>
            <person name="Shen G."/>
            <person name="Guo B."/>
            <person name="Wei J."/>
            <person name="Xu J."/>
            <person name="St-Pierre B."/>
            <person name="Chen S."/>
            <person name="Sun C."/>
        </authorList>
    </citation>
    <scope>NUCLEOTIDE SEQUENCE [LARGE SCALE GENOMIC DNA]</scope>
</reference>
<protein>
    <submittedName>
        <fullName evidence="1">Uncharacterized protein</fullName>
    </submittedName>
</protein>
<name>A0ACC0AI02_CATRO</name>
<dbReference type="Proteomes" id="UP001060085">
    <property type="component" value="Linkage Group LG06"/>
</dbReference>
<dbReference type="EMBL" id="CM044706">
    <property type="protein sequence ID" value="KAI5659063.1"/>
    <property type="molecule type" value="Genomic_DNA"/>
</dbReference>
<keyword evidence="2" id="KW-1185">Reference proteome</keyword>